<dbReference type="EMBL" id="REGN01001287">
    <property type="protein sequence ID" value="RNA35771.1"/>
    <property type="molecule type" value="Genomic_DNA"/>
</dbReference>
<keyword evidence="2" id="KW-1185">Reference proteome</keyword>
<evidence type="ECO:0000313" key="2">
    <source>
        <dbReference type="Proteomes" id="UP000276133"/>
    </source>
</evidence>
<organism evidence="1 2">
    <name type="scientific">Brachionus plicatilis</name>
    <name type="common">Marine rotifer</name>
    <name type="synonym">Brachionus muelleri</name>
    <dbReference type="NCBI Taxonomy" id="10195"/>
    <lineage>
        <taxon>Eukaryota</taxon>
        <taxon>Metazoa</taxon>
        <taxon>Spiralia</taxon>
        <taxon>Gnathifera</taxon>
        <taxon>Rotifera</taxon>
        <taxon>Eurotatoria</taxon>
        <taxon>Monogononta</taxon>
        <taxon>Pseudotrocha</taxon>
        <taxon>Ploima</taxon>
        <taxon>Brachionidae</taxon>
        <taxon>Brachionus</taxon>
    </lineage>
</organism>
<comment type="caution">
    <text evidence="1">The sequence shown here is derived from an EMBL/GenBank/DDBJ whole genome shotgun (WGS) entry which is preliminary data.</text>
</comment>
<sequence length="129" mass="15202">MINQRYIFGFHILCLIKSILSLYKCSKIPFLADLFDFPMQNSDYSSSIAIRITTGREQFLYFTQKISENLQISFIFLLENVGSKFIPVTKYSRCCLSQNFIIYNLYEIQVNLIDNLKEWYIPNVLARVT</sequence>
<dbReference type="AlphaFoldDB" id="A0A3M7SJ36"/>
<dbReference type="Proteomes" id="UP000276133">
    <property type="component" value="Unassembled WGS sequence"/>
</dbReference>
<protein>
    <submittedName>
        <fullName evidence="1">Uncharacterized protein</fullName>
    </submittedName>
</protein>
<accession>A0A3M7SJ36</accession>
<proteinExistence type="predicted"/>
<reference evidence="1 2" key="1">
    <citation type="journal article" date="2018" name="Sci. Rep.">
        <title>Genomic signatures of local adaptation to the degree of environmental predictability in rotifers.</title>
        <authorList>
            <person name="Franch-Gras L."/>
            <person name="Hahn C."/>
            <person name="Garcia-Roger E.M."/>
            <person name="Carmona M.J."/>
            <person name="Serra M."/>
            <person name="Gomez A."/>
        </authorList>
    </citation>
    <scope>NUCLEOTIDE SEQUENCE [LARGE SCALE GENOMIC DNA]</scope>
    <source>
        <strain evidence="1">HYR1</strain>
    </source>
</reference>
<gene>
    <name evidence="1" type="ORF">BpHYR1_004511</name>
</gene>
<name>A0A3M7SJ36_BRAPC</name>
<evidence type="ECO:0000313" key="1">
    <source>
        <dbReference type="EMBL" id="RNA35771.1"/>
    </source>
</evidence>